<evidence type="ECO:0000313" key="1">
    <source>
        <dbReference type="EMBL" id="CDW33216.1"/>
    </source>
</evidence>
<dbReference type="EMBL" id="HACA01015855">
    <property type="protein sequence ID" value="CDW33216.1"/>
    <property type="molecule type" value="Transcribed_RNA"/>
</dbReference>
<name>A0A0K2U671_LEPSM</name>
<sequence>MMLRRCHLLDLLGRSLLDYREQEMILGCRKRRNLECDDYYNYMKVAAFLCLLFSLPHPQ</sequence>
<organism evidence="1">
    <name type="scientific">Lepeophtheirus salmonis</name>
    <name type="common">Salmon louse</name>
    <name type="synonym">Caligus salmonis</name>
    <dbReference type="NCBI Taxonomy" id="72036"/>
    <lineage>
        <taxon>Eukaryota</taxon>
        <taxon>Metazoa</taxon>
        <taxon>Ecdysozoa</taxon>
        <taxon>Arthropoda</taxon>
        <taxon>Crustacea</taxon>
        <taxon>Multicrustacea</taxon>
        <taxon>Hexanauplia</taxon>
        <taxon>Copepoda</taxon>
        <taxon>Siphonostomatoida</taxon>
        <taxon>Caligidae</taxon>
        <taxon>Lepeophtheirus</taxon>
    </lineage>
</organism>
<proteinExistence type="predicted"/>
<reference evidence="1" key="1">
    <citation type="submission" date="2014-05" db="EMBL/GenBank/DDBJ databases">
        <authorList>
            <person name="Chronopoulou M."/>
        </authorList>
    </citation>
    <scope>NUCLEOTIDE SEQUENCE</scope>
    <source>
        <tissue evidence="1">Whole organism</tissue>
    </source>
</reference>
<feature type="non-terminal residue" evidence="1">
    <location>
        <position position="59"/>
    </location>
</feature>
<dbReference type="AlphaFoldDB" id="A0A0K2U671"/>
<accession>A0A0K2U671</accession>
<protein>
    <submittedName>
        <fullName evidence="1">Uncharacterized protein</fullName>
    </submittedName>
</protein>